<feature type="compositionally biased region" description="Basic and acidic residues" evidence="1">
    <location>
        <begin position="14"/>
        <end position="26"/>
    </location>
</feature>
<evidence type="ECO:0000256" key="1">
    <source>
        <dbReference type="SAM" id="MobiDB-lite"/>
    </source>
</evidence>
<dbReference type="WBParaSite" id="L893_g27004.t1">
    <property type="protein sequence ID" value="L893_g27004.t1"/>
    <property type="gene ID" value="L893_g27004"/>
</dbReference>
<proteinExistence type="predicted"/>
<reference evidence="3" key="1">
    <citation type="submission" date="2016-11" db="UniProtKB">
        <authorList>
            <consortium name="WormBaseParasite"/>
        </authorList>
    </citation>
    <scope>IDENTIFICATION</scope>
</reference>
<protein>
    <submittedName>
        <fullName evidence="3">Uncharacterized protein</fullName>
    </submittedName>
</protein>
<feature type="region of interest" description="Disordered" evidence="1">
    <location>
        <begin position="77"/>
        <end position="112"/>
    </location>
</feature>
<dbReference type="AlphaFoldDB" id="A0A1I7ZIY9"/>
<keyword evidence="2" id="KW-1185">Reference proteome</keyword>
<organism evidence="2 3">
    <name type="scientific">Steinernema glaseri</name>
    <dbReference type="NCBI Taxonomy" id="37863"/>
    <lineage>
        <taxon>Eukaryota</taxon>
        <taxon>Metazoa</taxon>
        <taxon>Ecdysozoa</taxon>
        <taxon>Nematoda</taxon>
        <taxon>Chromadorea</taxon>
        <taxon>Rhabditida</taxon>
        <taxon>Tylenchina</taxon>
        <taxon>Panagrolaimomorpha</taxon>
        <taxon>Strongyloidoidea</taxon>
        <taxon>Steinernematidae</taxon>
        <taxon>Steinernema</taxon>
    </lineage>
</organism>
<name>A0A1I7ZIY9_9BILA</name>
<evidence type="ECO:0000313" key="2">
    <source>
        <dbReference type="Proteomes" id="UP000095287"/>
    </source>
</evidence>
<dbReference type="Proteomes" id="UP000095287">
    <property type="component" value="Unplaced"/>
</dbReference>
<evidence type="ECO:0000313" key="3">
    <source>
        <dbReference type="WBParaSite" id="L893_g27004.t1"/>
    </source>
</evidence>
<sequence>MSVFPRLQLSLGRTNDRKKVREVPEGKSRTEVNYISVQDDFPGLLVEGNVGPPRRFPFLRLTRDLITCRKSISRPFDMSSRRLPKASSPSSHLEKDQAPHKPSFDTKTMHFC</sequence>
<accession>A0A1I7ZIY9</accession>
<feature type="region of interest" description="Disordered" evidence="1">
    <location>
        <begin position="1"/>
        <end position="26"/>
    </location>
</feature>
<feature type="compositionally biased region" description="Basic and acidic residues" evidence="1">
    <location>
        <begin position="92"/>
        <end position="112"/>
    </location>
</feature>